<evidence type="ECO:0000256" key="3">
    <source>
        <dbReference type="ARBA" id="ARBA00023274"/>
    </source>
</evidence>
<evidence type="ECO:0000256" key="4">
    <source>
        <dbReference type="ARBA" id="ARBA00035335"/>
    </source>
</evidence>
<keyword evidence="3" id="KW-0687">Ribonucleoprotein</keyword>
<dbReference type="SUPFAM" id="SSF52042">
    <property type="entry name" value="Ribosomal protein L32e"/>
    <property type="match status" value="1"/>
</dbReference>
<dbReference type="Ensembl" id="ENSPMRT00000016880.1">
    <property type="protein sequence ID" value="ENSPMRP00000015808.1"/>
    <property type="gene ID" value="ENSPMRG00000010557.1"/>
</dbReference>
<name>A0A670IUC7_PODMU</name>
<comment type="similarity">
    <text evidence="1">Belongs to the eukaryotic ribosomal protein eL32 family.</text>
</comment>
<proteinExistence type="inferred from homology"/>
<dbReference type="Pfam" id="PF01655">
    <property type="entry name" value="Ribosomal_L32e"/>
    <property type="match status" value="1"/>
</dbReference>
<dbReference type="InterPro" id="IPR001515">
    <property type="entry name" value="Ribosomal_eL32"/>
</dbReference>
<reference evidence="5 6" key="1">
    <citation type="journal article" date="2019" name="Proc. Natl. Acad. Sci. U.S.A.">
        <title>Regulatory changes in pterin and carotenoid genes underlie balanced color polymorphisms in the wall lizard.</title>
        <authorList>
            <person name="Andrade P."/>
            <person name="Pinho C."/>
            <person name="Perez I de Lanuza G."/>
            <person name="Afonso S."/>
            <person name="Brejcha J."/>
            <person name="Rubin C.J."/>
            <person name="Wallerman O."/>
            <person name="Pereira P."/>
            <person name="Sabatino S.J."/>
            <person name="Bellati A."/>
            <person name="Pellitteri-Rosa D."/>
            <person name="Bosakova Z."/>
            <person name="Bunikis I."/>
            <person name="Carretero M.A."/>
            <person name="Feiner N."/>
            <person name="Marsik P."/>
            <person name="Pauperio F."/>
            <person name="Salvi D."/>
            <person name="Soler L."/>
            <person name="While G.M."/>
            <person name="Uller T."/>
            <person name="Font E."/>
            <person name="Andersson L."/>
            <person name="Carneiro M."/>
        </authorList>
    </citation>
    <scope>NUCLEOTIDE SEQUENCE</scope>
</reference>
<keyword evidence="2" id="KW-0689">Ribosomal protein</keyword>
<reference evidence="5" key="3">
    <citation type="submission" date="2025-09" db="UniProtKB">
        <authorList>
            <consortium name="Ensembl"/>
        </authorList>
    </citation>
    <scope>IDENTIFICATION</scope>
</reference>
<evidence type="ECO:0000256" key="1">
    <source>
        <dbReference type="ARBA" id="ARBA00008431"/>
    </source>
</evidence>
<dbReference type="InterPro" id="IPR036351">
    <property type="entry name" value="Ribosomal_eL32_sf"/>
</dbReference>
<keyword evidence="6" id="KW-1185">Reference proteome</keyword>
<organism evidence="5 6">
    <name type="scientific">Podarcis muralis</name>
    <name type="common">Wall lizard</name>
    <name type="synonym">Lacerta muralis</name>
    <dbReference type="NCBI Taxonomy" id="64176"/>
    <lineage>
        <taxon>Eukaryota</taxon>
        <taxon>Metazoa</taxon>
        <taxon>Chordata</taxon>
        <taxon>Craniata</taxon>
        <taxon>Vertebrata</taxon>
        <taxon>Euteleostomi</taxon>
        <taxon>Lepidosauria</taxon>
        <taxon>Squamata</taxon>
        <taxon>Bifurcata</taxon>
        <taxon>Unidentata</taxon>
        <taxon>Episquamata</taxon>
        <taxon>Laterata</taxon>
        <taxon>Lacertibaenia</taxon>
        <taxon>Lacertidae</taxon>
        <taxon>Podarcis</taxon>
    </lineage>
</organism>
<evidence type="ECO:0000256" key="2">
    <source>
        <dbReference type="ARBA" id="ARBA00022980"/>
    </source>
</evidence>
<protein>
    <recommendedName>
        <fullName evidence="4">60S ribosomal protein L32</fullName>
    </recommendedName>
</protein>
<evidence type="ECO:0000313" key="5">
    <source>
        <dbReference type="Ensembl" id="ENSPMRP00000015808.1"/>
    </source>
</evidence>
<accession>A0A670IUC7</accession>
<dbReference type="GeneTree" id="ENSGT00940000158890"/>
<dbReference type="AlphaFoldDB" id="A0A670IUC7"/>
<dbReference type="SMART" id="SM01393">
    <property type="entry name" value="Ribosomal_L32e"/>
    <property type="match status" value="1"/>
</dbReference>
<dbReference type="PANTHER" id="PTHR23413:SF1">
    <property type="entry name" value="RIBOSOMAL PROTEIN L32"/>
    <property type="match status" value="1"/>
</dbReference>
<dbReference type="GO" id="GO:0006412">
    <property type="term" value="P:translation"/>
    <property type="evidence" value="ECO:0007669"/>
    <property type="project" value="InterPro"/>
</dbReference>
<sequence>MPALRPLMKPKIIKKRTKKFICHQSDCVARCGPATPPPLHNGQKPRGIVNRVRRRFEGQILMPNIGYGRGKKTKHMLAARLAIKVTNPNVRLCSEEKE</sequence>
<dbReference type="GO" id="GO:0003735">
    <property type="term" value="F:structural constituent of ribosome"/>
    <property type="evidence" value="ECO:0007669"/>
    <property type="project" value="InterPro"/>
</dbReference>
<reference evidence="5" key="2">
    <citation type="submission" date="2025-08" db="UniProtKB">
        <authorList>
            <consortium name="Ensembl"/>
        </authorList>
    </citation>
    <scope>IDENTIFICATION</scope>
</reference>
<dbReference type="Proteomes" id="UP000472272">
    <property type="component" value="Chromosome 8"/>
</dbReference>
<dbReference type="OMA" id="CCAEIAP"/>
<evidence type="ECO:0000313" key="6">
    <source>
        <dbReference type="Proteomes" id="UP000472272"/>
    </source>
</evidence>
<dbReference type="GO" id="GO:0022625">
    <property type="term" value="C:cytosolic large ribosomal subunit"/>
    <property type="evidence" value="ECO:0007669"/>
    <property type="project" value="TreeGrafter"/>
</dbReference>
<dbReference type="PANTHER" id="PTHR23413">
    <property type="entry name" value="60S RIBOSOMAL PROTEIN L32 AND DNA-DIRECTED RNA POLYMERASE II, SUBUNIT N"/>
    <property type="match status" value="1"/>
</dbReference>